<evidence type="ECO:0000259" key="8">
    <source>
        <dbReference type="Pfam" id="PF05598"/>
    </source>
</evidence>
<dbReference type="NCBIfam" id="NF033581">
    <property type="entry name" value="transpos_IS5_4"/>
    <property type="match status" value="1"/>
</dbReference>
<dbReference type="Proteomes" id="UP000608154">
    <property type="component" value="Unassembled WGS sequence"/>
</dbReference>
<dbReference type="PANTHER" id="PTHR35604">
    <property type="entry name" value="TRANSPOSASE INSH FOR INSERTION SEQUENCE ELEMENT IS5A-RELATED"/>
    <property type="match status" value="1"/>
</dbReference>
<feature type="domain" description="Transposase IS4-like" evidence="7">
    <location>
        <begin position="217"/>
        <end position="365"/>
    </location>
</feature>
<dbReference type="EMBL" id="BMHK01000019">
    <property type="protein sequence ID" value="GGC07171.1"/>
    <property type="molecule type" value="Genomic_DNA"/>
</dbReference>
<accession>A0A916X5B8</accession>
<dbReference type="GO" id="GO:0003677">
    <property type="term" value="F:DNA binding"/>
    <property type="evidence" value="ECO:0007669"/>
    <property type="project" value="UniProtKB-KW"/>
</dbReference>
<evidence type="ECO:0000256" key="4">
    <source>
        <dbReference type="ARBA" id="ARBA00023125"/>
    </source>
</evidence>
<evidence type="ECO:0000313" key="10">
    <source>
        <dbReference type="Proteomes" id="UP000608154"/>
    </source>
</evidence>
<dbReference type="RefSeq" id="WP_188772102.1">
    <property type="nucleotide sequence ID" value="NZ_BMHK01000019.1"/>
</dbReference>
<dbReference type="InterPro" id="IPR047959">
    <property type="entry name" value="Transpos_IS5"/>
</dbReference>
<proteinExistence type="inferred from homology"/>
<name>A0A916X5B8_9SPHN</name>
<reference evidence="9" key="1">
    <citation type="journal article" date="2014" name="Int. J. Syst. Evol. Microbiol.">
        <title>Complete genome sequence of Corynebacterium casei LMG S-19264T (=DSM 44701T), isolated from a smear-ripened cheese.</title>
        <authorList>
            <consortium name="US DOE Joint Genome Institute (JGI-PGF)"/>
            <person name="Walter F."/>
            <person name="Albersmeier A."/>
            <person name="Kalinowski J."/>
            <person name="Ruckert C."/>
        </authorList>
    </citation>
    <scope>NUCLEOTIDE SEQUENCE</scope>
    <source>
        <strain evidence="9">CGMCC 1.15095</strain>
    </source>
</reference>
<comment type="function">
    <text evidence="1">Involved in the transposition of the insertion sequence IS5.</text>
</comment>
<keyword evidence="5" id="KW-0233">DNA recombination</keyword>
<gene>
    <name evidence="9" type="ORF">GCM10011494_27250</name>
</gene>
<comment type="similarity">
    <text evidence="2">Belongs to the transposase 11 family.</text>
</comment>
<evidence type="ECO:0000256" key="1">
    <source>
        <dbReference type="ARBA" id="ARBA00003544"/>
    </source>
</evidence>
<dbReference type="Pfam" id="PF01609">
    <property type="entry name" value="DDE_Tnp_1"/>
    <property type="match status" value="1"/>
</dbReference>
<feature type="region of interest" description="Disordered" evidence="6">
    <location>
        <begin position="160"/>
        <end position="213"/>
    </location>
</feature>
<evidence type="ECO:0000259" key="7">
    <source>
        <dbReference type="Pfam" id="PF01609"/>
    </source>
</evidence>
<dbReference type="AlphaFoldDB" id="A0A916X5B8"/>
<dbReference type="GO" id="GO:0006313">
    <property type="term" value="P:DNA transposition"/>
    <property type="evidence" value="ECO:0007669"/>
    <property type="project" value="InterPro"/>
</dbReference>
<dbReference type="InterPro" id="IPR008490">
    <property type="entry name" value="Transposase_InsH_N"/>
</dbReference>
<organism evidence="9 10">
    <name type="scientific">Novosphingobium endophyticum</name>
    <dbReference type="NCBI Taxonomy" id="1955250"/>
    <lineage>
        <taxon>Bacteria</taxon>
        <taxon>Pseudomonadati</taxon>
        <taxon>Pseudomonadota</taxon>
        <taxon>Alphaproteobacteria</taxon>
        <taxon>Sphingomonadales</taxon>
        <taxon>Sphingomonadaceae</taxon>
        <taxon>Novosphingobium</taxon>
    </lineage>
</organism>
<feature type="compositionally biased region" description="Basic and acidic residues" evidence="6">
    <location>
        <begin position="191"/>
        <end position="213"/>
    </location>
</feature>
<dbReference type="Pfam" id="PF05598">
    <property type="entry name" value="DUF772"/>
    <property type="match status" value="1"/>
</dbReference>
<dbReference type="PANTHER" id="PTHR35604:SF2">
    <property type="entry name" value="TRANSPOSASE INSH FOR INSERTION SEQUENCE ELEMENT IS5A-RELATED"/>
    <property type="match status" value="1"/>
</dbReference>
<evidence type="ECO:0000256" key="3">
    <source>
        <dbReference type="ARBA" id="ARBA00022578"/>
    </source>
</evidence>
<evidence type="ECO:0000313" key="9">
    <source>
        <dbReference type="EMBL" id="GGC07171.1"/>
    </source>
</evidence>
<evidence type="ECO:0000256" key="6">
    <source>
        <dbReference type="SAM" id="MobiDB-lite"/>
    </source>
</evidence>
<sequence>MRGGDHRSEGLFSYVSCEARVPADHPLRAIRAIVDEALEVLSADFDGMYSRIGRPSIPPEKLLRALLLQAFYTIRSERQLMEQMDYNLLFRWFVGLAMDAPIWDVTVFTKNRERLLAGDIAAKFLSAVVAQSRVQALLSDDHFSVDGTLIEAWASMKSFKPKENGAPEGDDGDNGSDTGRSGQAKAKGRNAGRDFRGEKRTNATHASRTDPDARLFKKAHGQAAKLCHMGHVLMENRHGLVVDATLTHATGTAEREAALTMLARMRGRHRITLAADKNYDTAGFVAALREMDVTPHVAQNNTNRRSAIDGRTTRHPGYAVSLRIRKRIEEVFGWAKTSGNLRKTRHRGQDRVGWTFMLTAAAYNLVRLPKLLATA</sequence>
<keyword evidence="10" id="KW-1185">Reference proteome</keyword>
<keyword evidence="4" id="KW-0238">DNA-binding</keyword>
<feature type="domain" description="Transposase InsH N-terminal" evidence="8">
    <location>
        <begin position="16"/>
        <end position="114"/>
    </location>
</feature>
<comment type="caution">
    <text evidence="9">The sequence shown here is derived from an EMBL/GenBank/DDBJ whole genome shotgun (WGS) entry which is preliminary data.</text>
</comment>
<evidence type="ECO:0000256" key="5">
    <source>
        <dbReference type="ARBA" id="ARBA00023172"/>
    </source>
</evidence>
<reference evidence="9" key="2">
    <citation type="submission" date="2020-09" db="EMBL/GenBank/DDBJ databases">
        <authorList>
            <person name="Sun Q."/>
            <person name="Zhou Y."/>
        </authorList>
    </citation>
    <scope>NUCLEOTIDE SEQUENCE</scope>
    <source>
        <strain evidence="9">CGMCC 1.15095</strain>
    </source>
</reference>
<dbReference type="GO" id="GO:0004803">
    <property type="term" value="F:transposase activity"/>
    <property type="evidence" value="ECO:0007669"/>
    <property type="project" value="InterPro"/>
</dbReference>
<keyword evidence="3" id="KW-0815">Transposition</keyword>
<dbReference type="InterPro" id="IPR002559">
    <property type="entry name" value="Transposase_11"/>
</dbReference>
<protein>
    <submittedName>
        <fullName evidence="9">DDE transposase</fullName>
    </submittedName>
</protein>
<evidence type="ECO:0000256" key="2">
    <source>
        <dbReference type="ARBA" id="ARBA00010075"/>
    </source>
</evidence>